<evidence type="ECO:0000313" key="2">
    <source>
        <dbReference type="Proteomes" id="UP000823749"/>
    </source>
</evidence>
<keyword evidence="2" id="KW-1185">Reference proteome</keyword>
<proteinExistence type="predicted"/>
<dbReference type="EMBL" id="JACTNZ010000005">
    <property type="protein sequence ID" value="KAG5549496.1"/>
    <property type="molecule type" value="Genomic_DNA"/>
</dbReference>
<accession>A0AAV6KAJ7</accession>
<dbReference type="AlphaFoldDB" id="A0AAV6KAJ7"/>
<reference evidence="1" key="1">
    <citation type="submission" date="2020-08" db="EMBL/GenBank/DDBJ databases">
        <title>Plant Genome Project.</title>
        <authorList>
            <person name="Zhang R.-G."/>
        </authorList>
    </citation>
    <scope>NUCLEOTIDE SEQUENCE</scope>
    <source>
        <strain evidence="1">WSP0</strain>
        <tissue evidence="1">Leaf</tissue>
    </source>
</reference>
<dbReference type="PANTHER" id="PTHR10492:SF57">
    <property type="entry name" value="ATP-DEPENDENT DNA HELICASE"/>
    <property type="match status" value="1"/>
</dbReference>
<name>A0AAV6KAJ7_9ERIC</name>
<comment type="caution">
    <text evidence="1">The sequence shown here is derived from an EMBL/GenBank/DDBJ whole genome shotgun (WGS) entry which is preliminary data.</text>
</comment>
<organism evidence="1 2">
    <name type="scientific">Rhododendron griersonianum</name>
    <dbReference type="NCBI Taxonomy" id="479676"/>
    <lineage>
        <taxon>Eukaryota</taxon>
        <taxon>Viridiplantae</taxon>
        <taxon>Streptophyta</taxon>
        <taxon>Embryophyta</taxon>
        <taxon>Tracheophyta</taxon>
        <taxon>Spermatophyta</taxon>
        <taxon>Magnoliopsida</taxon>
        <taxon>eudicotyledons</taxon>
        <taxon>Gunneridae</taxon>
        <taxon>Pentapetalae</taxon>
        <taxon>asterids</taxon>
        <taxon>Ericales</taxon>
        <taxon>Ericaceae</taxon>
        <taxon>Ericoideae</taxon>
        <taxon>Rhodoreae</taxon>
        <taxon>Rhododendron</taxon>
    </lineage>
</organism>
<protein>
    <submittedName>
        <fullName evidence="1">Uncharacterized protein</fullName>
    </submittedName>
</protein>
<gene>
    <name evidence="1" type="ORF">RHGRI_014733</name>
</gene>
<sequence length="284" mass="32230">MDIQSIDVVIMVGCISVRGPPVDNRDVVPYNAYLSRLFNCHINIEVYAGMRCVKYIHKYIYKGNNCATMVLGLIDEIKEYLNARYIGPVEAAWRLFGHSMHEEILTVDQNHMNVYAVNNILHDTFKSACIARGLLEDDEELVQCLEEATIMKTGYQLRRLFCVILTQCSPSQLAALWNKFAMHICDDLACKIQALFSIPNPTAAPIEDYDLYLLDELLQESGKNLKDFPPMPLPIGNWSVIVGNKLILEHQQLISDAQRSDANINVESLNEEQRAVHCNYHLGV</sequence>
<evidence type="ECO:0000313" key="1">
    <source>
        <dbReference type="EMBL" id="KAG5549496.1"/>
    </source>
</evidence>
<dbReference type="PANTHER" id="PTHR10492">
    <property type="match status" value="1"/>
</dbReference>
<dbReference type="Proteomes" id="UP000823749">
    <property type="component" value="Chromosome 5"/>
</dbReference>